<feature type="transmembrane region" description="Helical" evidence="6">
    <location>
        <begin position="36"/>
        <end position="56"/>
    </location>
</feature>
<organism evidence="7 8">
    <name type="scientific">Paraburkholderia phytofirmans OLGA172</name>
    <dbReference type="NCBI Taxonomy" id="1417228"/>
    <lineage>
        <taxon>Bacteria</taxon>
        <taxon>Pseudomonadati</taxon>
        <taxon>Pseudomonadota</taxon>
        <taxon>Betaproteobacteria</taxon>
        <taxon>Burkholderiales</taxon>
        <taxon>Burkholderiaceae</taxon>
        <taxon>Paraburkholderia</taxon>
    </lineage>
</organism>
<dbReference type="InterPro" id="IPR050833">
    <property type="entry name" value="Poly_Biosynth_Transport"/>
</dbReference>
<sequence length="427" mass="45236">MHLFVRLAFRITSLALKFALTIVVARMLGFAAVADYGLALAVSVVSSKLLGLGFSSEMNRRLSAVNPAGAIQDAGRLLLLYCAVYAAIAVVVLTVHNCVGFDVFRRIPPGVLWGVMLVAFSEHIGLETTSYVFSLHRPRLGALLLFIRTGAWAGVAIPGLLTGVLLSVETVFALWCGANVIAALAACWCIWRQRREVGLAQPVSRKVGGVRSVWVAGLPFFVATTVLSGLQYGERFLASSVISADSLGRYVFAWSIANAIQTIAYATIVVTAGPRLVRSLSEAGGDFRATLQISMRSAVGITMIAATAILIAYKPIFRVAREPAGSHELTMLGILLVSFVLRSIADVYWSGAVALRLGKQVAVAMAVVAAISIPGEWILVTRLGATGAALAHLAASTGIVAILAFLVMRARAVPEAEAVNREVVHAP</sequence>
<feature type="transmembrane region" description="Helical" evidence="6">
    <location>
        <begin position="329"/>
        <end position="349"/>
    </location>
</feature>
<feature type="transmembrane region" description="Helical" evidence="6">
    <location>
        <begin position="361"/>
        <end position="380"/>
    </location>
</feature>
<dbReference type="RefSeq" id="WP_082855527.1">
    <property type="nucleotide sequence ID" value="NZ_CP014579.1"/>
</dbReference>
<keyword evidence="5 6" id="KW-0472">Membrane</keyword>
<evidence type="ECO:0000256" key="4">
    <source>
        <dbReference type="ARBA" id="ARBA00022989"/>
    </source>
</evidence>
<feature type="transmembrane region" description="Helical" evidence="6">
    <location>
        <begin position="77"/>
        <end position="96"/>
    </location>
</feature>
<evidence type="ECO:0000256" key="2">
    <source>
        <dbReference type="ARBA" id="ARBA00022475"/>
    </source>
</evidence>
<keyword evidence="8" id="KW-1185">Reference proteome</keyword>
<feature type="transmembrane region" description="Helical" evidence="6">
    <location>
        <begin position="7"/>
        <end position="30"/>
    </location>
</feature>
<dbReference type="AlphaFoldDB" id="A0A160FWK6"/>
<comment type="subcellular location">
    <subcellularLocation>
        <location evidence="1">Cell membrane</location>
        <topology evidence="1">Multi-pass membrane protein</topology>
    </subcellularLocation>
</comment>
<evidence type="ECO:0000313" key="8">
    <source>
        <dbReference type="Proteomes" id="UP000076852"/>
    </source>
</evidence>
<feature type="transmembrane region" description="Helical" evidence="6">
    <location>
        <begin position="212"/>
        <end position="232"/>
    </location>
</feature>
<evidence type="ECO:0000256" key="3">
    <source>
        <dbReference type="ARBA" id="ARBA00022692"/>
    </source>
</evidence>
<dbReference type="KEGG" id="buz:AYM40_32035"/>
<feature type="transmembrane region" description="Helical" evidence="6">
    <location>
        <begin position="145"/>
        <end position="166"/>
    </location>
</feature>
<evidence type="ECO:0000313" key="7">
    <source>
        <dbReference type="EMBL" id="ANB77634.1"/>
    </source>
</evidence>
<dbReference type="Proteomes" id="UP000076852">
    <property type="component" value="Chromosome 2"/>
</dbReference>
<accession>A0A160FWK6</accession>
<feature type="transmembrane region" description="Helical" evidence="6">
    <location>
        <begin position="111"/>
        <end position="133"/>
    </location>
</feature>
<gene>
    <name evidence="7" type="ORF">AYM40_32035</name>
</gene>
<evidence type="ECO:0000256" key="5">
    <source>
        <dbReference type="ARBA" id="ARBA00023136"/>
    </source>
</evidence>
<feature type="transmembrane region" description="Helical" evidence="6">
    <location>
        <begin position="298"/>
        <end position="317"/>
    </location>
</feature>
<dbReference type="EMBL" id="CP014579">
    <property type="protein sequence ID" value="ANB77634.1"/>
    <property type="molecule type" value="Genomic_DNA"/>
</dbReference>
<dbReference type="STRING" id="1804984.AYM40_32035"/>
<keyword evidence="3 6" id="KW-0812">Transmembrane</keyword>
<evidence type="ECO:0000256" key="1">
    <source>
        <dbReference type="ARBA" id="ARBA00004651"/>
    </source>
</evidence>
<dbReference type="GO" id="GO:0005886">
    <property type="term" value="C:plasma membrane"/>
    <property type="evidence" value="ECO:0007669"/>
    <property type="project" value="UniProtKB-SubCell"/>
</dbReference>
<feature type="transmembrane region" description="Helical" evidence="6">
    <location>
        <begin position="386"/>
        <end position="407"/>
    </location>
</feature>
<feature type="transmembrane region" description="Helical" evidence="6">
    <location>
        <begin position="172"/>
        <end position="191"/>
    </location>
</feature>
<protein>
    <recommendedName>
        <fullName evidence="9">Polysaccharide biosynthesis protein</fullName>
    </recommendedName>
</protein>
<keyword evidence="4 6" id="KW-1133">Transmembrane helix</keyword>
<proteinExistence type="predicted"/>
<feature type="transmembrane region" description="Helical" evidence="6">
    <location>
        <begin position="252"/>
        <end position="277"/>
    </location>
</feature>
<evidence type="ECO:0000256" key="6">
    <source>
        <dbReference type="SAM" id="Phobius"/>
    </source>
</evidence>
<dbReference type="PANTHER" id="PTHR30250:SF11">
    <property type="entry name" value="O-ANTIGEN TRANSPORTER-RELATED"/>
    <property type="match status" value="1"/>
</dbReference>
<name>A0A160FWK6_9BURK</name>
<reference evidence="7 8" key="1">
    <citation type="journal article" date="2016" name="Gene">
        <title>PacBio SMRT assembly of a complex multi-replicon genome reveals chlorocatechol degradative operon in a region of genome plasticity.</title>
        <authorList>
            <person name="Ricker N."/>
            <person name="Shen S.Y."/>
            <person name="Goordial J."/>
            <person name="Jin S."/>
            <person name="Fulthorpe R.R."/>
        </authorList>
    </citation>
    <scope>NUCLEOTIDE SEQUENCE [LARGE SCALE GENOMIC DNA]</scope>
    <source>
        <strain evidence="7 8">OLGA172</strain>
    </source>
</reference>
<keyword evidence="2" id="KW-1003">Cell membrane</keyword>
<evidence type="ECO:0008006" key="9">
    <source>
        <dbReference type="Google" id="ProtNLM"/>
    </source>
</evidence>
<dbReference type="PANTHER" id="PTHR30250">
    <property type="entry name" value="PST FAMILY PREDICTED COLANIC ACID TRANSPORTER"/>
    <property type="match status" value="1"/>
</dbReference>